<dbReference type="Pfam" id="PF04404">
    <property type="entry name" value="ERF"/>
    <property type="match status" value="1"/>
</dbReference>
<proteinExistence type="predicted"/>
<sequence>MGLRWLPEISAHGAYPAGECRVGEIIDRPGPEIWIGDESVNIVENARKAMEARQMGNAVEIQTPRDIASDQPRAAMTPMEMVGRALEMGVSADILKQMMDLRDREDAKMARKAFDTAISRAKSKMSPVVKNATGHNNKRYADFSAIARMVDPILSEFGLSYRFKTTQIDKITVTCVLSHEDGHSEETTLSAPSDTTGNKNAIQAIGSTITYLSRYSLMASLGLSASEDDDGRAAGRSEDQLRTISPEQVKIIQKLLEETGSDTAKFCEVGKINSIPEMLASQFDSAVQLLNQKKSKLGQRMAS</sequence>
<evidence type="ECO:0000313" key="2">
    <source>
        <dbReference type="Proteomes" id="UP000464865"/>
    </source>
</evidence>
<reference evidence="1 2" key="1">
    <citation type="submission" date="2020-02" db="EMBL/GenBank/DDBJ databases">
        <title>Plant-Promoting Endophytic Bacterium Rhizobium oryzihabitans sp. nov., Isolated from the Root of Rice.</title>
        <authorList>
            <person name="zhao J."/>
            <person name="Zhang G."/>
        </authorList>
    </citation>
    <scope>NUCLEOTIDE SEQUENCE [LARGE SCALE GENOMIC DNA]</scope>
    <source>
        <strain evidence="1 2">M15</strain>
    </source>
</reference>
<dbReference type="Proteomes" id="UP000464865">
    <property type="component" value="Chromosome M15-11"/>
</dbReference>
<accession>A0A7L5BK94</accession>
<organism evidence="1 2">
    <name type="scientific">Rhizobium oryzihabitans</name>
    <dbReference type="NCBI Taxonomy" id="2267833"/>
    <lineage>
        <taxon>Bacteria</taxon>
        <taxon>Pseudomonadati</taxon>
        <taxon>Pseudomonadota</taxon>
        <taxon>Alphaproteobacteria</taxon>
        <taxon>Hyphomicrobiales</taxon>
        <taxon>Rhizobiaceae</taxon>
        <taxon>Rhizobium/Agrobacterium group</taxon>
        <taxon>Rhizobium</taxon>
    </lineage>
</organism>
<dbReference type="RefSeq" id="WP_164056527.1">
    <property type="nucleotide sequence ID" value="NZ_CP048632.1"/>
</dbReference>
<dbReference type="AlphaFoldDB" id="A0A7L5BK94"/>
<dbReference type="InterPro" id="IPR007499">
    <property type="entry name" value="ERF_bacteria_virus"/>
</dbReference>
<dbReference type="EMBL" id="CP048632">
    <property type="protein sequence ID" value="QIB39307.1"/>
    <property type="molecule type" value="Genomic_DNA"/>
</dbReference>
<dbReference type="KEGG" id="roy:G3A56_15940"/>
<gene>
    <name evidence="1" type="ORF">G3A56_15940</name>
</gene>
<keyword evidence="2" id="KW-1185">Reference proteome</keyword>
<evidence type="ECO:0000313" key="1">
    <source>
        <dbReference type="EMBL" id="QIB39307.1"/>
    </source>
</evidence>
<protein>
    <submittedName>
        <fullName evidence="1">ERF family protein</fullName>
    </submittedName>
</protein>
<name>A0A7L5BK94_9HYPH</name>